<protein>
    <submittedName>
        <fullName evidence="1">Uncharacterized protein</fullName>
    </submittedName>
</protein>
<evidence type="ECO:0000313" key="2">
    <source>
        <dbReference type="Proteomes" id="UP000037175"/>
    </source>
</evidence>
<dbReference type="EMBL" id="LGTE01000024">
    <property type="protein sequence ID" value="KNZ68651.1"/>
    <property type="molecule type" value="Genomic_DNA"/>
</dbReference>
<evidence type="ECO:0000313" key="1">
    <source>
        <dbReference type="EMBL" id="KNZ68651.1"/>
    </source>
</evidence>
<name>A0A0L6VZL6_9FIRM</name>
<accession>A0A0L6VZL6</accession>
<sequence length="47" mass="5445">MRRNVEENIGKKIIICTMRRKKLLFLNTVKPICEMVLTCGFGEVKSC</sequence>
<organism evidence="1 2">
    <name type="scientific">Thermincola ferriacetica</name>
    <dbReference type="NCBI Taxonomy" id="281456"/>
    <lineage>
        <taxon>Bacteria</taxon>
        <taxon>Bacillati</taxon>
        <taxon>Bacillota</taxon>
        <taxon>Clostridia</taxon>
        <taxon>Eubacteriales</taxon>
        <taxon>Thermincolaceae</taxon>
        <taxon>Thermincola</taxon>
    </lineage>
</organism>
<keyword evidence="2" id="KW-1185">Reference proteome</keyword>
<dbReference type="AlphaFoldDB" id="A0A0L6VZL6"/>
<reference evidence="2" key="1">
    <citation type="submission" date="2015-07" db="EMBL/GenBank/DDBJ databases">
        <title>Complete Genome of Thermincola ferriacetica strain Z-0001T.</title>
        <authorList>
            <person name="Lusk B."/>
            <person name="Badalamenti J.P."/>
            <person name="Parameswaran P."/>
            <person name="Bond D.R."/>
            <person name="Torres C.I."/>
        </authorList>
    </citation>
    <scope>NUCLEOTIDE SEQUENCE [LARGE SCALE GENOMIC DNA]</scope>
    <source>
        <strain evidence="2">Z-0001</strain>
    </source>
</reference>
<gene>
    <name evidence="1" type="ORF">Tfer_2742</name>
</gene>
<comment type="caution">
    <text evidence="1">The sequence shown here is derived from an EMBL/GenBank/DDBJ whole genome shotgun (WGS) entry which is preliminary data.</text>
</comment>
<proteinExistence type="predicted"/>
<dbReference type="Proteomes" id="UP000037175">
    <property type="component" value="Unassembled WGS sequence"/>
</dbReference>